<comment type="caution">
    <text evidence="2">The sequence shown here is derived from an EMBL/GenBank/DDBJ whole genome shotgun (WGS) entry which is preliminary data.</text>
</comment>
<feature type="transmembrane region" description="Helical" evidence="1">
    <location>
        <begin position="43"/>
        <end position="61"/>
    </location>
</feature>
<dbReference type="GeneID" id="96952169"/>
<keyword evidence="1" id="KW-0472">Membrane</keyword>
<feature type="transmembrane region" description="Helical" evidence="1">
    <location>
        <begin position="73"/>
        <end position="98"/>
    </location>
</feature>
<proteinExistence type="predicted"/>
<dbReference type="AlphaFoldDB" id="A0ABD5ZU93"/>
<dbReference type="Proteomes" id="UP001596434">
    <property type="component" value="Unassembled WGS sequence"/>
</dbReference>
<dbReference type="EMBL" id="JBHTAT010000001">
    <property type="protein sequence ID" value="MFC7253881.1"/>
    <property type="molecule type" value="Genomic_DNA"/>
</dbReference>
<keyword evidence="1" id="KW-1133">Transmembrane helix</keyword>
<evidence type="ECO:0000256" key="1">
    <source>
        <dbReference type="SAM" id="Phobius"/>
    </source>
</evidence>
<evidence type="ECO:0000313" key="2">
    <source>
        <dbReference type="EMBL" id="MFC7253881.1"/>
    </source>
</evidence>
<keyword evidence="1" id="KW-0812">Transmembrane</keyword>
<reference evidence="2 3" key="1">
    <citation type="journal article" date="2019" name="Int. J. Syst. Evol. Microbiol.">
        <title>The Global Catalogue of Microorganisms (GCM) 10K type strain sequencing project: providing services to taxonomists for standard genome sequencing and annotation.</title>
        <authorList>
            <consortium name="The Broad Institute Genomics Platform"/>
            <consortium name="The Broad Institute Genome Sequencing Center for Infectious Disease"/>
            <person name="Wu L."/>
            <person name="Ma J."/>
        </authorList>
    </citation>
    <scope>NUCLEOTIDE SEQUENCE [LARGE SCALE GENOMIC DNA]</scope>
    <source>
        <strain evidence="2 3">GX21</strain>
    </source>
</reference>
<gene>
    <name evidence="2" type="ORF">ACFQKE_00920</name>
</gene>
<organism evidence="2 3">
    <name type="scientific">Haloplanus litoreus</name>
    <dbReference type="NCBI Taxonomy" id="767515"/>
    <lineage>
        <taxon>Archaea</taxon>
        <taxon>Methanobacteriati</taxon>
        <taxon>Methanobacteriota</taxon>
        <taxon>Stenosarchaea group</taxon>
        <taxon>Halobacteria</taxon>
        <taxon>Halobacteriales</taxon>
        <taxon>Haloferacaceae</taxon>
        <taxon>Haloplanus</taxon>
    </lineage>
</organism>
<feature type="transmembrane region" description="Helical" evidence="1">
    <location>
        <begin position="12"/>
        <end position="31"/>
    </location>
</feature>
<dbReference type="InterPro" id="IPR008407">
    <property type="entry name" value="Brnchd-chn_aa_trnsp_AzlD"/>
</dbReference>
<accession>A0ABD5ZU93</accession>
<keyword evidence="3" id="KW-1185">Reference proteome</keyword>
<evidence type="ECO:0000313" key="3">
    <source>
        <dbReference type="Proteomes" id="UP001596434"/>
    </source>
</evidence>
<dbReference type="Pfam" id="PF05437">
    <property type="entry name" value="AzlD"/>
    <property type="match status" value="1"/>
</dbReference>
<protein>
    <submittedName>
        <fullName evidence="2">AzlD family protein</fullName>
    </submittedName>
</protein>
<sequence>MASPVDPFVAGVILAMSAVTYATKAGGLWLLGRVEVPERVETGLELLPGAIIVSILAPELIDAGPAEWGAGTVVVVVMWRSGNILLSLLCGVGAVLLLRTAV</sequence>
<name>A0ABD5ZU93_9EURY</name>
<dbReference type="RefSeq" id="WP_379701977.1">
    <property type="nucleotide sequence ID" value="NZ_JBHTAT010000001.1"/>
</dbReference>